<keyword evidence="3" id="KW-1185">Reference proteome</keyword>
<dbReference type="InterPro" id="IPR000253">
    <property type="entry name" value="FHA_dom"/>
</dbReference>
<dbReference type="OrthoDB" id="7826438at2"/>
<proteinExistence type="predicted"/>
<dbReference type="KEGG" id="fiy:BN1229_v1_2663"/>
<organism evidence="2 3">
    <name type="scientific">Candidatus Filomicrobium marinum</name>
    <dbReference type="NCBI Taxonomy" id="1608628"/>
    <lineage>
        <taxon>Bacteria</taxon>
        <taxon>Pseudomonadati</taxon>
        <taxon>Pseudomonadota</taxon>
        <taxon>Alphaproteobacteria</taxon>
        <taxon>Hyphomicrobiales</taxon>
        <taxon>Hyphomicrobiaceae</taxon>
        <taxon>Filomicrobium</taxon>
    </lineage>
</organism>
<evidence type="ECO:0000259" key="1">
    <source>
        <dbReference type="PROSITE" id="PS50006"/>
    </source>
</evidence>
<protein>
    <recommendedName>
        <fullName evidence="1">FHA domain-containing protein</fullName>
    </recommendedName>
</protein>
<dbReference type="Proteomes" id="UP000033187">
    <property type="component" value="Chromosome 1"/>
</dbReference>
<sequence>MGRTLHVEIYDRSRGTRTVQACELPFEIGKQPQSASCIRLDPSYVTISRVHGKVEEAESGLIYIDSSSNGTTISGTFVKGRNKAISSADIIIIENYEIKILETKSALIKQTGPTLQVRGEQEAEPGDALVIVKTDDALKVMLDTPESNQHSVVGRIHFDGVAVTFDLYGHDASMPVTVNKRLVSDMPLTARMSDVVEIGGERFEVLGRDQKKIVCGNPSCHLLNDLPFEGNCVWCGHYLAASGSFTRVTLP</sequence>
<evidence type="ECO:0000313" key="2">
    <source>
        <dbReference type="EMBL" id="CPR20560.1"/>
    </source>
</evidence>
<dbReference type="PROSITE" id="PS50006">
    <property type="entry name" value="FHA_DOMAIN"/>
    <property type="match status" value="1"/>
</dbReference>
<dbReference type="SMART" id="SM00240">
    <property type="entry name" value="FHA"/>
    <property type="match status" value="1"/>
</dbReference>
<dbReference type="Gene3D" id="2.60.200.20">
    <property type="match status" value="1"/>
</dbReference>
<dbReference type="EMBL" id="LN829119">
    <property type="protein sequence ID" value="CPR20560.1"/>
    <property type="molecule type" value="Genomic_DNA"/>
</dbReference>
<dbReference type="InterPro" id="IPR008984">
    <property type="entry name" value="SMAD_FHA_dom_sf"/>
</dbReference>
<dbReference type="RefSeq" id="WP_046479081.1">
    <property type="nucleotide sequence ID" value="NZ_LN829118.1"/>
</dbReference>
<dbReference type="AlphaFoldDB" id="A0A0D6JHU4"/>
<evidence type="ECO:0000313" key="3">
    <source>
        <dbReference type="Proteomes" id="UP000033187"/>
    </source>
</evidence>
<feature type="domain" description="FHA" evidence="1">
    <location>
        <begin position="26"/>
        <end position="78"/>
    </location>
</feature>
<dbReference type="KEGG" id="fil:BN1229_v1_3260"/>
<gene>
    <name evidence="2" type="ORF">YBN1229_v1_2663</name>
</gene>
<name>A0A0D6JHU4_9HYPH</name>
<dbReference type="SUPFAM" id="SSF49879">
    <property type="entry name" value="SMAD/FHA domain"/>
    <property type="match status" value="1"/>
</dbReference>
<dbReference type="Pfam" id="PF00498">
    <property type="entry name" value="FHA"/>
    <property type="match status" value="1"/>
</dbReference>
<accession>A0A0D6JHU4</accession>
<reference evidence="3" key="1">
    <citation type="submission" date="2015-02" db="EMBL/GenBank/DDBJ databases">
        <authorList>
            <person name="Chooi Y.-H."/>
        </authorList>
    </citation>
    <scope>NUCLEOTIDE SEQUENCE [LARGE SCALE GENOMIC DNA]</scope>
    <source>
        <strain evidence="3">strain Y</strain>
    </source>
</reference>